<dbReference type="AlphaFoldDB" id="A0A4Z2HPZ8"/>
<dbReference type="PROSITE" id="PS50012">
    <property type="entry name" value="RCC1_3"/>
    <property type="match status" value="1"/>
</dbReference>
<protein>
    <submittedName>
        <fullName evidence="2">Uncharacterized protein</fullName>
    </submittedName>
</protein>
<dbReference type="InterPro" id="IPR009091">
    <property type="entry name" value="RCC1/BLIP-II"/>
</dbReference>
<comment type="caution">
    <text evidence="2">The sequence shown here is derived from an EMBL/GenBank/DDBJ whole genome shotgun (WGS) entry which is preliminary data.</text>
</comment>
<accession>A0A4Z2HPZ8</accession>
<evidence type="ECO:0000256" key="1">
    <source>
        <dbReference type="PROSITE-ProRule" id="PRU00235"/>
    </source>
</evidence>
<evidence type="ECO:0000313" key="3">
    <source>
        <dbReference type="Proteomes" id="UP000314294"/>
    </source>
</evidence>
<dbReference type="OrthoDB" id="5981550at2759"/>
<evidence type="ECO:0000313" key="2">
    <source>
        <dbReference type="EMBL" id="TNN67034.1"/>
    </source>
</evidence>
<organism evidence="2 3">
    <name type="scientific">Liparis tanakae</name>
    <name type="common">Tanaka's snailfish</name>
    <dbReference type="NCBI Taxonomy" id="230148"/>
    <lineage>
        <taxon>Eukaryota</taxon>
        <taxon>Metazoa</taxon>
        <taxon>Chordata</taxon>
        <taxon>Craniata</taxon>
        <taxon>Vertebrata</taxon>
        <taxon>Euteleostomi</taxon>
        <taxon>Actinopterygii</taxon>
        <taxon>Neopterygii</taxon>
        <taxon>Teleostei</taxon>
        <taxon>Neoteleostei</taxon>
        <taxon>Acanthomorphata</taxon>
        <taxon>Eupercaria</taxon>
        <taxon>Perciformes</taxon>
        <taxon>Cottioidei</taxon>
        <taxon>Cottales</taxon>
        <taxon>Liparidae</taxon>
        <taxon>Liparis</taxon>
    </lineage>
</organism>
<dbReference type="Gene3D" id="2.130.10.30">
    <property type="entry name" value="Regulator of chromosome condensation 1/beta-lactamase-inhibitor protein II"/>
    <property type="match status" value="1"/>
</dbReference>
<gene>
    <name evidence="2" type="ORF">EYF80_022807</name>
</gene>
<feature type="repeat" description="RCC1" evidence="1">
    <location>
        <begin position="72"/>
        <end position="119"/>
    </location>
</feature>
<dbReference type="EMBL" id="SRLO01000211">
    <property type="protein sequence ID" value="TNN67034.1"/>
    <property type="molecule type" value="Genomic_DNA"/>
</dbReference>
<name>A0A4Z2HPZ8_9TELE</name>
<proteinExistence type="predicted"/>
<keyword evidence="3" id="KW-1185">Reference proteome</keyword>
<dbReference type="SUPFAM" id="SSF50985">
    <property type="entry name" value="RCC1/BLIP-II"/>
    <property type="match status" value="1"/>
</dbReference>
<dbReference type="Proteomes" id="UP000314294">
    <property type="component" value="Unassembled WGS sequence"/>
</dbReference>
<dbReference type="InterPro" id="IPR000408">
    <property type="entry name" value="Reg_chr_condens"/>
</dbReference>
<sequence>MWGGAEEWERLCRGLGPIRNESLISWRFCGGWLITGLQRSRNKAPGRQNDYGQIGSGSQENVVIPRFVELEGRVSKWGCGRACGNTERNVLLPEEVAPPRSPLRDIAAGCWHSLLLTELPQGRCGYINTEVEATAALSPPCRELQSHSSSPG</sequence>
<reference evidence="2 3" key="1">
    <citation type="submission" date="2019-03" db="EMBL/GenBank/DDBJ databases">
        <title>First draft genome of Liparis tanakae, snailfish: a comprehensive survey of snailfish specific genes.</title>
        <authorList>
            <person name="Kim W."/>
            <person name="Song I."/>
            <person name="Jeong J.-H."/>
            <person name="Kim D."/>
            <person name="Kim S."/>
            <person name="Ryu S."/>
            <person name="Song J.Y."/>
            <person name="Lee S.K."/>
        </authorList>
    </citation>
    <scope>NUCLEOTIDE SEQUENCE [LARGE SCALE GENOMIC DNA]</scope>
    <source>
        <tissue evidence="2">Muscle</tissue>
    </source>
</reference>